<dbReference type="GO" id="GO:0008236">
    <property type="term" value="F:serine-type peptidase activity"/>
    <property type="evidence" value="ECO:0007669"/>
    <property type="project" value="UniProtKB-KW"/>
</dbReference>
<evidence type="ECO:0000256" key="1">
    <source>
        <dbReference type="ARBA" id="ARBA00006534"/>
    </source>
</evidence>
<gene>
    <name evidence="5" type="ORF">SD37_28365</name>
</gene>
<keyword evidence="4" id="KW-0720">Serine protease</keyword>
<evidence type="ECO:0000256" key="2">
    <source>
        <dbReference type="ARBA" id="ARBA00022670"/>
    </source>
</evidence>
<sequence>MTAGTPTILATSMGLNRARDPWQPGPVFDYAFELARATGTPKLCLLATAGGDQRDTLRQFEAAFADQPVELSHLTLFDKPNASDVAGFLHEQDVIWVDRGSLVNLLAVWRAHQLDKVLRECWEAGVVLAGESVGSLCWFTGGTTDSFGEVRAVSDGLGLLPYSNAVHYADRREQFHQLIADETLPAGYATDAGAGLHFEGTELIGAISDRKNAGAYWVERASDGSVSETPLEVRRLKRSYN</sequence>
<reference evidence="5 6" key="1">
    <citation type="journal article" date="2015" name="Genome Announc.">
        <title>Draft Genome Sequence of Norvancomycin-Producing Strain Amycolatopsis orientalis CPCC200066.</title>
        <authorList>
            <person name="Lei X."/>
            <person name="Yuan F."/>
            <person name="Shi Y."/>
            <person name="Li X."/>
            <person name="Wang L."/>
            <person name="Hong B."/>
        </authorList>
    </citation>
    <scope>NUCLEOTIDE SEQUENCE [LARGE SCALE GENOMIC DNA]</scope>
    <source>
        <strain evidence="5 6">B-37</strain>
    </source>
</reference>
<keyword evidence="3" id="KW-0378">Hydrolase</keyword>
<evidence type="ECO:0000313" key="5">
    <source>
        <dbReference type="EMBL" id="ANN19148.1"/>
    </source>
</evidence>
<dbReference type="KEGG" id="aori:SD37_28365"/>
<organism evidence="5 6">
    <name type="scientific">Amycolatopsis orientalis</name>
    <name type="common">Nocardia orientalis</name>
    <dbReference type="NCBI Taxonomy" id="31958"/>
    <lineage>
        <taxon>Bacteria</taxon>
        <taxon>Bacillati</taxon>
        <taxon>Actinomycetota</taxon>
        <taxon>Actinomycetes</taxon>
        <taxon>Pseudonocardiales</taxon>
        <taxon>Pseudonocardiaceae</taxon>
        <taxon>Amycolatopsis</taxon>
    </lineage>
</organism>
<dbReference type="STRING" id="31958.SD37_28365"/>
<evidence type="ECO:0000256" key="4">
    <source>
        <dbReference type="ARBA" id="ARBA00022825"/>
    </source>
</evidence>
<proteinExistence type="inferred from homology"/>
<comment type="similarity">
    <text evidence="1">Belongs to the peptidase S51 family.</text>
</comment>
<dbReference type="InterPro" id="IPR029062">
    <property type="entry name" value="Class_I_gatase-like"/>
</dbReference>
<evidence type="ECO:0000256" key="3">
    <source>
        <dbReference type="ARBA" id="ARBA00022801"/>
    </source>
</evidence>
<dbReference type="Gene3D" id="3.40.50.880">
    <property type="match status" value="1"/>
</dbReference>
<dbReference type="GO" id="GO:0006508">
    <property type="term" value="P:proteolysis"/>
    <property type="evidence" value="ECO:0007669"/>
    <property type="project" value="UniProtKB-KW"/>
</dbReference>
<dbReference type="PANTHER" id="PTHR20842">
    <property type="entry name" value="PROTEASE S51 ALPHA-ASPARTYL DIPEPTIDASE"/>
    <property type="match status" value="1"/>
</dbReference>
<keyword evidence="6" id="KW-1185">Reference proteome</keyword>
<protein>
    <submittedName>
        <fullName evidence="5">Peptidase E</fullName>
    </submittedName>
</protein>
<accession>A0A193C445</accession>
<dbReference type="AlphaFoldDB" id="A0A193C445"/>
<evidence type="ECO:0000313" key="6">
    <source>
        <dbReference type="Proteomes" id="UP000093695"/>
    </source>
</evidence>
<dbReference type="Pfam" id="PF03575">
    <property type="entry name" value="Peptidase_S51"/>
    <property type="match status" value="1"/>
</dbReference>
<dbReference type="RefSeq" id="WP_044850794.1">
    <property type="nucleotide sequence ID" value="NZ_CP016174.1"/>
</dbReference>
<dbReference type="SUPFAM" id="SSF52317">
    <property type="entry name" value="Class I glutamine amidotransferase-like"/>
    <property type="match status" value="1"/>
</dbReference>
<dbReference type="InterPro" id="IPR005320">
    <property type="entry name" value="Peptidase_S51"/>
</dbReference>
<dbReference type="PANTHER" id="PTHR20842:SF0">
    <property type="entry name" value="ALPHA-ASPARTYL DIPEPTIDASE"/>
    <property type="match status" value="1"/>
</dbReference>
<keyword evidence="2" id="KW-0645">Protease</keyword>
<dbReference type="EMBL" id="CP016174">
    <property type="protein sequence ID" value="ANN19148.1"/>
    <property type="molecule type" value="Genomic_DNA"/>
</dbReference>
<dbReference type="Proteomes" id="UP000093695">
    <property type="component" value="Chromosome"/>
</dbReference>
<name>A0A193C445_AMYOR</name>
<dbReference type="CDD" id="cd03146">
    <property type="entry name" value="GAT1_Peptidase_E"/>
    <property type="match status" value="1"/>
</dbReference>